<comment type="similarity">
    <text evidence="1">Belongs to the universal stress protein A family.</text>
</comment>
<dbReference type="InterPro" id="IPR006015">
    <property type="entry name" value="Universal_stress_UspA"/>
</dbReference>
<dbReference type="InterPro" id="IPR006016">
    <property type="entry name" value="UspA"/>
</dbReference>
<keyword evidence="4" id="KW-1185">Reference proteome</keyword>
<name>A0A512ASM4_9BACT</name>
<comment type="caution">
    <text evidence="3">The sequence shown here is derived from an EMBL/GenBank/DDBJ whole genome shotgun (WGS) entry which is preliminary data.</text>
</comment>
<reference evidence="3 4" key="1">
    <citation type="submission" date="2019-07" db="EMBL/GenBank/DDBJ databases">
        <title>Whole genome shotgun sequence of Adhaeribacter aerolatus NBRC 106133.</title>
        <authorList>
            <person name="Hosoyama A."/>
            <person name="Uohara A."/>
            <person name="Ohji S."/>
            <person name="Ichikawa N."/>
        </authorList>
    </citation>
    <scope>NUCLEOTIDE SEQUENCE [LARGE SCALE GENOMIC DNA]</scope>
    <source>
        <strain evidence="3 4">NBRC 106133</strain>
    </source>
</reference>
<protein>
    <submittedName>
        <fullName evidence="3">Universal stress protein UspA</fullName>
    </submittedName>
</protein>
<accession>A0A512ASM4</accession>
<evidence type="ECO:0000259" key="2">
    <source>
        <dbReference type="Pfam" id="PF00582"/>
    </source>
</evidence>
<proteinExistence type="inferred from homology"/>
<dbReference type="Gene3D" id="3.40.50.12370">
    <property type="match status" value="1"/>
</dbReference>
<dbReference type="CDD" id="cd00293">
    <property type="entry name" value="USP-like"/>
    <property type="match status" value="1"/>
</dbReference>
<dbReference type="Proteomes" id="UP000321532">
    <property type="component" value="Unassembled WGS sequence"/>
</dbReference>
<gene>
    <name evidence="3" type="primary">uspA_1</name>
    <name evidence="3" type="ORF">AAE02nite_03700</name>
</gene>
<dbReference type="EMBL" id="BJYS01000001">
    <property type="protein sequence ID" value="GEO02706.1"/>
    <property type="molecule type" value="Genomic_DNA"/>
</dbReference>
<dbReference type="PANTHER" id="PTHR46268:SF6">
    <property type="entry name" value="UNIVERSAL STRESS PROTEIN UP12"/>
    <property type="match status" value="1"/>
</dbReference>
<dbReference type="Pfam" id="PF00582">
    <property type="entry name" value="Usp"/>
    <property type="match status" value="2"/>
</dbReference>
<dbReference type="OrthoDB" id="1522603at2"/>
<dbReference type="PANTHER" id="PTHR46268">
    <property type="entry name" value="STRESS RESPONSE PROTEIN NHAX"/>
    <property type="match status" value="1"/>
</dbReference>
<dbReference type="SUPFAM" id="SSF52402">
    <property type="entry name" value="Adenine nucleotide alpha hydrolases-like"/>
    <property type="match status" value="2"/>
</dbReference>
<evidence type="ECO:0000256" key="1">
    <source>
        <dbReference type="ARBA" id="ARBA00008791"/>
    </source>
</evidence>
<sequence length="277" mass="31144">MKKIICPTDFSKAATNAVEFAAIIAGRVGASITLLHVLHLPILDTTETAMVASEVLSEQRRHAQEKLHALSHYLSEKHRAEHLQIDYLVKESLLGDEVKRLTETQGYDMVVIGSTGGGNTLEEILVGSNTAAVIERVKCPVLTVPLKALPAPFQRMVYASNYEKEDSFALQQVLQFAHLFGAKVEIVHVSAEASEQSKANRFRERLRQELPDFALEFHEVIHPDEVEGMKKYLAEKNADLLAILKKRRGFFHNLFSQSFSEQLTYQSKLPMLIIHEP</sequence>
<feature type="domain" description="UspA" evidence="2">
    <location>
        <begin position="153"/>
        <end position="275"/>
    </location>
</feature>
<dbReference type="AlphaFoldDB" id="A0A512ASM4"/>
<feature type="domain" description="UspA" evidence="2">
    <location>
        <begin position="1"/>
        <end position="145"/>
    </location>
</feature>
<evidence type="ECO:0000313" key="3">
    <source>
        <dbReference type="EMBL" id="GEO02706.1"/>
    </source>
</evidence>
<organism evidence="3 4">
    <name type="scientific">Adhaeribacter aerolatus</name>
    <dbReference type="NCBI Taxonomy" id="670289"/>
    <lineage>
        <taxon>Bacteria</taxon>
        <taxon>Pseudomonadati</taxon>
        <taxon>Bacteroidota</taxon>
        <taxon>Cytophagia</taxon>
        <taxon>Cytophagales</taxon>
        <taxon>Hymenobacteraceae</taxon>
        <taxon>Adhaeribacter</taxon>
    </lineage>
</organism>
<dbReference type="RefSeq" id="WP_146894728.1">
    <property type="nucleotide sequence ID" value="NZ_BJYS01000001.1"/>
</dbReference>
<dbReference type="PRINTS" id="PR01438">
    <property type="entry name" value="UNVRSLSTRESS"/>
</dbReference>
<evidence type="ECO:0000313" key="4">
    <source>
        <dbReference type="Proteomes" id="UP000321532"/>
    </source>
</evidence>